<dbReference type="PANTHER" id="PTHR12011:SF347">
    <property type="entry name" value="FI21270P1-RELATED"/>
    <property type="match status" value="1"/>
</dbReference>
<feature type="transmembrane region" description="Helical" evidence="12">
    <location>
        <begin position="598"/>
        <end position="621"/>
    </location>
</feature>
<name>D7F2B2_MONBE</name>
<protein>
    <submittedName>
        <fullName evidence="15">GPS-containing G-protein-coupled receptor</fullName>
    </submittedName>
</protein>
<dbReference type="InterPro" id="IPR017981">
    <property type="entry name" value="GPCR_2-like_7TM"/>
</dbReference>
<dbReference type="CDD" id="cd15040">
    <property type="entry name" value="7tmB2_Adhesion"/>
    <property type="match status" value="1"/>
</dbReference>
<dbReference type="Gene3D" id="4.10.1240.10">
    <property type="entry name" value="GPCR, family 2, extracellular hormone receptor domain"/>
    <property type="match status" value="1"/>
</dbReference>
<evidence type="ECO:0000256" key="4">
    <source>
        <dbReference type="ARBA" id="ARBA00022989"/>
    </source>
</evidence>
<evidence type="ECO:0000256" key="5">
    <source>
        <dbReference type="ARBA" id="ARBA00023040"/>
    </source>
</evidence>
<feature type="transmembrane region" description="Helical" evidence="12">
    <location>
        <begin position="785"/>
        <end position="807"/>
    </location>
</feature>
<evidence type="ECO:0000259" key="14">
    <source>
        <dbReference type="PROSITE" id="PS50261"/>
    </source>
</evidence>
<proteinExistence type="evidence at transcript level"/>
<dbReference type="Pfam" id="PF00002">
    <property type="entry name" value="7tm_2"/>
    <property type="match status" value="1"/>
</dbReference>
<dbReference type="FunFam" id="1.20.1070.10:FF:000058">
    <property type="entry name" value="Adhesion G protein-coupled receptor F5"/>
    <property type="match status" value="1"/>
</dbReference>
<accession>D7F2B2</accession>
<dbReference type="EMBL" id="FJ593003">
    <property type="protein sequence ID" value="ACR39371.1"/>
    <property type="molecule type" value="mRNA"/>
</dbReference>
<keyword evidence="10" id="KW-0807">Transducer</keyword>
<feature type="compositionally biased region" description="Low complexity" evidence="11">
    <location>
        <begin position="889"/>
        <end position="903"/>
    </location>
</feature>
<evidence type="ECO:0000256" key="11">
    <source>
        <dbReference type="SAM" id="MobiDB-lite"/>
    </source>
</evidence>
<reference evidence="15" key="1">
    <citation type="journal article" date="2009" name="Dokl. Biochem. Biophys.">
        <title>Novel GPS-containing G protein-coupled receptor from Monosiga brevicollis.</title>
        <authorList>
            <person name="Serova O.V."/>
            <person name="Deyev I.E."/>
            <person name="Petrenko A.G."/>
        </authorList>
    </citation>
    <scope>NUCLEOTIDE SEQUENCE</scope>
    <source>
        <strain evidence="15">ATCC 50154</strain>
    </source>
</reference>
<evidence type="ECO:0000256" key="1">
    <source>
        <dbReference type="ARBA" id="ARBA00004141"/>
    </source>
</evidence>
<feature type="region of interest" description="Disordered" evidence="11">
    <location>
        <begin position="855"/>
        <end position="1025"/>
    </location>
</feature>
<dbReference type="InterPro" id="IPR036445">
    <property type="entry name" value="GPCR_2_extracell_dom_sf"/>
</dbReference>
<dbReference type="GO" id="GO:0007166">
    <property type="term" value="P:cell surface receptor signaling pathway"/>
    <property type="evidence" value="ECO:0007669"/>
    <property type="project" value="InterPro"/>
</dbReference>
<dbReference type="InterPro" id="IPR000832">
    <property type="entry name" value="GPCR_2_secretin-like"/>
</dbReference>
<dbReference type="SUPFAM" id="SSF81321">
    <property type="entry name" value="Family A G protein-coupled receptor-like"/>
    <property type="match status" value="1"/>
</dbReference>
<evidence type="ECO:0000256" key="3">
    <source>
        <dbReference type="ARBA" id="ARBA00022692"/>
    </source>
</evidence>
<evidence type="ECO:0000256" key="8">
    <source>
        <dbReference type="ARBA" id="ARBA00023170"/>
    </source>
</evidence>
<evidence type="ECO:0000256" key="6">
    <source>
        <dbReference type="ARBA" id="ARBA00023136"/>
    </source>
</evidence>
<comment type="similarity">
    <text evidence="2">Belongs to the G-protein coupled receptor 2 family. Adhesion G-protein coupled receptor (ADGR) subfamily.</text>
</comment>
<feature type="compositionally biased region" description="Polar residues" evidence="11">
    <location>
        <begin position="940"/>
        <end position="950"/>
    </location>
</feature>
<feature type="transmembrane region" description="Helical" evidence="12">
    <location>
        <begin position="742"/>
        <end position="764"/>
    </location>
</feature>
<evidence type="ECO:0000256" key="12">
    <source>
        <dbReference type="SAM" id="Phobius"/>
    </source>
</evidence>
<feature type="transmembrane region" description="Helical" evidence="12">
    <location>
        <begin position="662"/>
        <end position="679"/>
    </location>
</feature>
<comment type="subcellular location">
    <subcellularLocation>
        <location evidence="1">Membrane</location>
        <topology evidence="1">Multi-pass membrane protein</topology>
    </subcellularLocation>
</comment>
<dbReference type="Gene3D" id="2.60.220.50">
    <property type="match status" value="1"/>
</dbReference>
<feature type="transmembrane region" description="Helical" evidence="12">
    <location>
        <begin position="630"/>
        <end position="650"/>
    </location>
</feature>
<evidence type="ECO:0000256" key="7">
    <source>
        <dbReference type="ARBA" id="ARBA00023157"/>
    </source>
</evidence>
<dbReference type="Gene3D" id="1.20.1070.10">
    <property type="entry name" value="Rhodopsin 7-helix transmembrane proteins"/>
    <property type="match status" value="1"/>
</dbReference>
<evidence type="ECO:0000256" key="9">
    <source>
        <dbReference type="ARBA" id="ARBA00023180"/>
    </source>
</evidence>
<feature type="transmembrane region" description="Helical" evidence="12">
    <location>
        <begin position="699"/>
        <end position="722"/>
    </location>
</feature>
<dbReference type="SMART" id="SM00303">
    <property type="entry name" value="GPS"/>
    <property type="match status" value="1"/>
</dbReference>
<organism evidence="15">
    <name type="scientific">Monosiga brevicollis</name>
    <name type="common">Choanoflagellate</name>
    <dbReference type="NCBI Taxonomy" id="81824"/>
    <lineage>
        <taxon>Eukaryota</taxon>
        <taxon>Choanoflagellata</taxon>
        <taxon>Craspedida</taxon>
        <taxon>Salpingoecidae</taxon>
        <taxon>Monosiga</taxon>
    </lineage>
</organism>
<feature type="transmembrane region" description="Helical" evidence="12">
    <location>
        <begin position="813"/>
        <end position="835"/>
    </location>
</feature>
<keyword evidence="9" id="KW-0325">Glycoprotein</keyword>
<dbReference type="PRINTS" id="PR00249">
    <property type="entry name" value="GPCRSECRETIN"/>
</dbReference>
<keyword evidence="7" id="KW-1015">Disulfide bond</keyword>
<dbReference type="Pfam" id="PF01825">
    <property type="entry name" value="GPS"/>
    <property type="match status" value="1"/>
</dbReference>
<dbReference type="InterPro" id="IPR046338">
    <property type="entry name" value="GAIN_dom_sf"/>
</dbReference>
<dbReference type="PANTHER" id="PTHR12011">
    <property type="entry name" value="ADHESION G-PROTEIN COUPLED RECEPTOR"/>
    <property type="match status" value="1"/>
</dbReference>
<feature type="domain" description="GAIN-B" evidence="13">
    <location>
        <begin position="397"/>
        <end position="588"/>
    </location>
</feature>
<evidence type="ECO:0000313" key="15">
    <source>
        <dbReference type="EMBL" id="ACR39371.1"/>
    </source>
</evidence>
<dbReference type="GO" id="GO:0016020">
    <property type="term" value="C:membrane"/>
    <property type="evidence" value="ECO:0007669"/>
    <property type="project" value="UniProtKB-SubCell"/>
</dbReference>
<dbReference type="PROSITE" id="PS50221">
    <property type="entry name" value="GAIN_B"/>
    <property type="match status" value="1"/>
</dbReference>
<evidence type="ECO:0000259" key="13">
    <source>
        <dbReference type="PROSITE" id="PS50221"/>
    </source>
</evidence>
<feature type="compositionally biased region" description="Polar residues" evidence="11">
    <location>
        <begin position="856"/>
        <end position="875"/>
    </location>
</feature>
<evidence type="ECO:0000256" key="10">
    <source>
        <dbReference type="ARBA" id="ARBA00023224"/>
    </source>
</evidence>
<dbReference type="GO" id="GO:0004930">
    <property type="term" value="F:G protein-coupled receptor activity"/>
    <property type="evidence" value="ECO:0007669"/>
    <property type="project" value="UniProtKB-KW"/>
</dbReference>
<evidence type="ECO:0000256" key="2">
    <source>
        <dbReference type="ARBA" id="ARBA00007343"/>
    </source>
</evidence>
<dbReference type="InterPro" id="IPR000203">
    <property type="entry name" value="GPS"/>
</dbReference>
<keyword evidence="6 12" id="KW-0472">Membrane</keyword>
<sequence>MPARLCSALMVATCSLDIDRDINITSFTSSSKITVPSRVASLSDFELSFEGEEDTYEATYLHPTNNETIVVSSLAACAESCSEYWCRGFVYVDYSTPFRCYLLRQLEPLQGEFYRVASYKKAASHPTYDLNVVYNYTFGVTISFDDAYVTARGVLDELPTQLSQLSYAGYFYDATAVSFTTVRVFLVQLQTTTTTTTTPAAVGECTCAAVTLNGVRYPATNCATTARLACPGSDMTGFVTRRCDSAGVYRVPDFRNCRSSVLEALEQVPRTKESISLVASGALATMNNSKYFGADDVKFVSRIIGEGLELLGQLYLQNSTEADLLLEELVSPTLELAGRLLEASGEVQEEAMAALTSDTSSAYIPYALENLGYLLQALFDNGHNASVAREDATFQYSFFQLLSNLNDIFTFGDAECEGDDCTALQRRESDGAQRRRRNLDGDQYIELDANPEGDELYIAVAYYSSAQYFRRPNVASAPPDEFEDDEEVLESNYINSGVIKVSVYGNGTDSENANVVVKLKKTNPDMVGQCVFWQFDSEAGLGKNASESRGGGWSSEGCVIVEDTSTHVVCSCDHLTSFAVLTSPDATMSRADALALEIITLVGVVISVPCLLLTFIIFAYFRRLRNLTRVILMHLCLNLSIALLIFICGVEKTGDPDNCTGIAVALHFFMMTSVFWMLAEGVQLFRTFVVVFDTDNMKYHLPFAAAVYGGAAVVVIITGIAVGNTGYGDENYCWLTARDGAIWAFLVPLIAVMLVNFILFVCIMREIVQIGLPGDSDRLVKVKRGIKGTLSFSCLLGLGWIFGVVAIENGNVALQYLFTILNIFQGLFIFIFHVVRNRAVREAFKGRQAGYESYKKATSSGTSGQVSGNTHSSAMSGGKRVSEDRGPLSSMNPEPSNNYENSNGYATSVQLSEFSGTPHSPATVATANTGESIGPELSQPARSNNGSQHLMQAADRKSEQTNSRASLPGDGTSPVSRRDTEYLMTDLQDEGDETASQTAAPELSRRESLKLPGKSLQRKETSKSSRSIDFFASGNSSVTEANEIPPLRMSRSASARMERRGSDYCVTLL</sequence>
<keyword evidence="5" id="KW-0297">G-protein coupled receptor</keyword>
<keyword evidence="3 12" id="KW-0812">Transmembrane</keyword>
<feature type="domain" description="G-protein coupled receptors family 2 profile 2" evidence="14">
    <location>
        <begin position="596"/>
        <end position="837"/>
    </location>
</feature>
<dbReference type="AlphaFoldDB" id="D7F2B2"/>
<dbReference type="PROSITE" id="PS50261">
    <property type="entry name" value="G_PROTEIN_RECEP_F2_4"/>
    <property type="match status" value="1"/>
</dbReference>
<keyword evidence="8 15" id="KW-0675">Receptor</keyword>
<feature type="compositionally biased region" description="Polar residues" evidence="11">
    <location>
        <begin position="904"/>
        <end position="931"/>
    </location>
</feature>
<keyword evidence="4 12" id="KW-1133">Transmembrane helix</keyword>
<dbReference type="InterPro" id="IPR057244">
    <property type="entry name" value="GAIN_B"/>
</dbReference>